<dbReference type="EMBL" id="PZZP01000002">
    <property type="protein sequence ID" value="PTM56931.1"/>
    <property type="molecule type" value="Genomic_DNA"/>
</dbReference>
<dbReference type="Proteomes" id="UP000241639">
    <property type="component" value="Unassembled WGS sequence"/>
</dbReference>
<accession>A0A2T4Z4V6</accession>
<evidence type="ECO:0000313" key="2">
    <source>
        <dbReference type="EMBL" id="PTM56931.1"/>
    </source>
</evidence>
<dbReference type="RefSeq" id="WP_107728214.1">
    <property type="nucleotide sequence ID" value="NZ_PZZP01000002.1"/>
</dbReference>
<sequence length="74" mass="8188">MGVTIRSLDVDRCSQHANVTFGDNAISSRNQLKRNDCVVIFAGGSIHAPTDTSINMDPDDFDQYADNRQNTIFP</sequence>
<name>A0A2T4Z4V6_9BACL</name>
<reference evidence="2 3" key="1">
    <citation type="submission" date="2018-04" db="EMBL/GenBank/DDBJ databases">
        <title>Genomic Encyclopedia of Archaeal and Bacterial Type Strains, Phase II (KMG-II): from individual species to whole genera.</title>
        <authorList>
            <person name="Goeker M."/>
        </authorList>
    </citation>
    <scope>NUCLEOTIDE SEQUENCE [LARGE SCALE GENOMIC DNA]</scope>
    <source>
        <strain evidence="2 3">DSM 45169</strain>
    </source>
</reference>
<evidence type="ECO:0000313" key="3">
    <source>
        <dbReference type="Proteomes" id="UP000241639"/>
    </source>
</evidence>
<protein>
    <submittedName>
        <fullName evidence="2">Uncharacterized protein</fullName>
    </submittedName>
</protein>
<proteinExistence type="predicted"/>
<evidence type="ECO:0000256" key="1">
    <source>
        <dbReference type="SAM" id="MobiDB-lite"/>
    </source>
</evidence>
<gene>
    <name evidence="2" type="ORF">C8J48_3260</name>
</gene>
<keyword evidence="3" id="KW-1185">Reference proteome</keyword>
<feature type="region of interest" description="Disordered" evidence="1">
    <location>
        <begin position="48"/>
        <end position="74"/>
    </location>
</feature>
<organism evidence="2 3">
    <name type="scientific">Desmospora activa DSM 45169</name>
    <dbReference type="NCBI Taxonomy" id="1121389"/>
    <lineage>
        <taxon>Bacteria</taxon>
        <taxon>Bacillati</taxon>
        <taxon>Bacillota</taxon>
        <taxon>Bacilli</taxon>
        <taxon>Bacillales</taxon>
        <taxon>Thermoactinomycetaceae</taxon>
        <taxon>Desmospora</taxon>
    </lineage>
</organism>
<comment type="caution">
    <text evidence="2">The sequence shown here is derived from an EMBL/GenBank/DDBJ whole genome shotgun (WGS) entry which is preliminary data.</text>
</comment>
<dbReference type="AlphaFoldDB" id="A0A2T4Z4V6"/>